<dbReference type="EMBL" id="JAECZC010000086">
    <property type="protein sequence ID" value="MBH8566100.1"/>
    <property type="molecule type" value="Genomic_DNA"/>
</dbReference>
<sequence>MLKNEYLKQWTRIVSEHMPHLSIPQVVGLATWSFGMVMTKSSSLSKVSQFIAVVNGEKASAVRQRLREWYEEAEAKKGLHRRSLDVSSCFAPLLSWVLSLLPKNLEQIALALDATTIGNQFVVLSLNILLAGSGIPIAWRVVRANQPGSWKRHWQELINALQGVIPSRFQVIVTADRGLYADWLYQLIVDAGWHPFLRINHQGTYRVPPSHTWHLLVDVVSAPAQSWSGQIICFKTNPLKCTLLARWDIGYQDPWLILTDIEPTRASAVWYGLRPSTECVYPSGSGVRNRREPPRLRPPHRDVKSDGWQWHNTRLLDPQRAERMQVSDRSFYPLDGYAWW</sequence>
<protein>
    <submittedName>
        <fullName evidence="2">Transposase</fullName>
    </submittedName>
</protein>
<gene>
    <name evidence="2" type="ORF">I8748_28750</name>
</gene>
<keyword evidence="3" id="KW-1185">Reference proteome</keyword>
<feature type="region of interest" description="Disordered" evidence="1">
    <location>
        <begin position="284"/>
        <end position="305"/>
    </location>
</feature>
<accession>A0A8J7HXF4</accession>
<evidence type="ECO:0000313" key="2">
    <source>
        <dbReference type="EMBL" id="MBH8566100.1"/>
    </source>
</evidence>
<evidence type="ECO:0000313" key="3">
    <source>
        <dbReference type="Proteomes" id="UP000632766"/>
    </source>
</evidence>
<reference evidence="2 3" key="1">
    <citation type="journal article" date="2021" name="Int. J. Syst. Evol. Microbiol.">
        <title>Amazonocrinis nigriterrae gen. nov., sp. nov., Atlanticothrix silvestris gen. nov., sp. nov. and Dendronalium phyllosphericum gen. nov., sp. nov., nostocacean cyanobacteria from Brazilian environments.</title>
        <authorList>
            <person name="Alvarenga D.O."/>
            <person name="Andreote A.P.D."/>
            <person name="Branco L.H.Z."/>
            <person name="Delbaje E."/>
            <person name="Cruz R.B."/>
            <person name="Varani A.M."/>
            <person name="Fiore M.F."/>
        </authorList>
    </citation>
    <scope>NUCLEOTIDE SEQUENCE [LARGE SCALE GENOMIC DNA]</scope>
    <source>
        <strain evidence="2 3">CENA67</strain>
    </source>
</reference>
<dbReference type="RefSeq" id="WP_198127874.1">
    <property type="nucleotide sequence ID" value="NZ_JAECZC010000086.1"/>
</dbReference>
<dbReference type="SUPFAM" id="SSF53098">
    <property type="entry name" value="Ribonuclease H-like"/>
    <property type="match status" value="1"/>
</dbReference>
<dbReference type="Proteomes" id="UP000632766">
    <property type="component" value="Unassembled WGS sequence"/>
</dbReference>
<evidence type="ECO:0000256" key="1">
    <source>
        <dbReference type="SAM" id="MobiDB-lite"/>
    </source>
</evidence>
<name>A0A8J7HXF4_9NOST</name>
<organism evidence="2 3">
    <name type="scientific">Amazonocrinis nigriterrae CENA67</name>
    <dbReference type="NCBI Taxonomy" id="2794033"/>
    <lineage>
        <taxon>Bacteria</taxon>
        <taxon>Bacillati</taxon>
        <taxon>Cyanobacteriota</taxon>
        <taxon>Cyanophyceae</taxon>
        <taxon>Nostocales</taxon>
        <taxon>Nostocaceae</taxon>
        <taxon>Amazonocrinis</taxon>
        <taxon>Amazonocrinis nigriterrae</taxon>
    </lineage>
</organism>
<feature type="compositionally biased region" description="Basic and acidic residues" evidence="1">
    <location>
        <begin position="289"/>
        <end position="305"/>
    </location>
</feature>
<proteinExistence type="predicted"/>
<comment type="caution">
    <text evidence="2">The sequence shown here is derived from an EMBL/GenBank/DDBJ whole genome shotgun (WGS) entry which is preliminary data.</text>
</comment>
<dbReference type="AlphaFoldDB" id="A0A8J7HXF4"/>
<dbReference type="InterPro" id="IPR012337">
    <property type="entry name" value="RNaseH-like_sf"/>
</dbReference>